<evidence type="ECO:0000313" key="4">
    <source>
        <dbReference type="Proteomes" id="UP000033121"/>
    </source>
</evidence>
<organism evidence="3 4">
    <name type="scientific">Flavihumibacter petaseus NBRC 106054</name>
    <dbReference type="NCBI Taxonomy" id="1220578"/>
    <lineage>
        <taxon>Bacteria</taxon>
        <taxon>Pseudomonadati</taxon>
        <taxon>Bacteroidota</taxon>
        <taxon>Chitinophagia</taxon>
        <taxon>Chitinophagales</taxon>
        <taxon>Chitinophagaceae</taxon>
        <taxon>Flavihumibacter</taxon>
    </lineage>
</organism>
<keyword evidence="1" id="KW-0472">Membrane</keyword>
<dbReference type="Pfam" id="PF07853">
    <property type="entry name" value="DUF1648"/>
    <property type="match status" value="1"/>
</dbReference>
<accession>A0A0E9N3A3</accession>
<comment type="caution">
    <text evidence="3">The sequence shown here is derived from an EMBL/GenBank/DDBJ whole genome shotgun (WGS) entry which is preliminary data.</text>
</comment>
<dbReference type="OrthoDB" id="9808690at2"/>
<feature type="transmembrane region" description="Helical" evidence="1">
    <location>
        <begin position="136"/>
        <end position="157"/>
    </location>
</feature>
<evidence type="ECO:0000313" key="3">
    <source>
        <dbReference type="EMBL" id="GAO44151.1"/>
    </source>
</evidence>
<dbReference type="Proteomes" id="UP000033121">
    <property type="component" value="Unassembled WGS sequence"/>
</dbReference>
<feature type="domain" description="DUF1648" evidence="2">
    <location>
        <begin position="22"/>
        <end position="66"/>
    </location>
</feature>
<keyword evidence="4" id="KW-1185">Reference proteome</keyword>
<dbReference type="AlphaFoldDB" id="A0A0E9N3A3"/>
<feature type="transmembrane region" description="Helical" evidence="1">
    <location>
        <begin position="103"/>
        <end position="124"/>
    </location>
</feature>
<keyword evidence="1" id="KW-1133">Transmembrane helix</keyword>
<proteinExistence type="predicted"/>
<gene>
    <name evidence="3" type="ORF">FPE01S_03_01890</name>
</gene>
<dbReference type="RefSeq" id="WP_052955911.1">
    <property type="nucleotide sequence ID" value="NZ_BBWV01000003.1"/>
</dbReference>
<name>A0A0E9N3A3_9BACT</name>
<protein>
    <recommendedName>
        <fullName evidence="2">DUF1648 domain-containing protein</fullName>
    </recommendedName>
</protein>
<dbReference type="InterPro" id="IPR012867">
    <property type="entry name" value="DUF1648"/>
</dbReference>
<keyword evidence="1" id="KW-0812">Transmembrane</keyword>
<evidence type="ECO:0000259" key="2">
    <source>
        <dbReference type="Pfam" id="PF07853"/>
    </source>
</evidence>
<sequence length="162" mass="17431">MQNANGDQGVKKILAGATVVALLIVWILPLVAWQQLPEIIPTHFNGSGEIDGRGGKATIFILPVIGTGTIALLYAVRKFPALRKRPFTLTPGLAEKMYGGDSILLDIIALLCAAMFAFIEWMVINSATTGKVPSNHWIIWIFVGALTLLPIAVLIAATAKRK</sequence>
<reference evidence="3 4" key="1">
    <citation type="submission" date="2015-04" db="EMBL/GenBank/DDBJ databases">
        <title>Whole genome shotgun sequence of Flavihumibacter petaseus NBRC 106054.</title>
        <authorList>
            <person name="Miyazawa S."/>
            <person name="Hosoyama A."/>
            <person name="Hashimoto M."/>
            <person name="Noguchi M."/>
            <person name="Tsuchikane K."/>
            <person name="Ohji S."/>
            <person name="Yamazoe A."/>
            <person name="Ichikawa N."/>
            <person name="Kimura A."/>
            <person name="Fujita N."/>
        </authorList>
    </citation>
    <scope>NUCLEOTIDE SEQUENCE [LARGE SCALE GENOMIC DNA]</scope>
    <source>
        <strain evidence="3 4">NBRC 106054</strain>
    </source>
</reference>
<feature type="transmembrane region" description="Helical" evidence="1">
    <location>
        <begin position="57"/>
        <end position="76"/>
    </location>
</feature>
<feature type="transmembrane region" description="Helical" evidence="1">
    <location>
        <begin position="12"/>
        <end position="33"/>
    </location>
</feature>
<evidence type="ECO:0000256" key="1">
    <source>
        <dbReference type="SAM" id="Phobius"/>
    </source>
</evidence>
<dbReference type="EMBL" id="BBWV01000003">
    <property type="protein sequence ID" value="GAO44151.1"/>
    <property type="molecule type" value="Genomic_DNA"/>
</dbReference>